<gene>
    <name evidence="3" type="ORF">TWF696_009813</name>
</gene>
<protein>
    <submittedName>
        <fullName evidence="3">Uncharacterized protein</fullName>
    </submittedName>
</protein>
<dbReference type="AlphaFoldDB" id="A0AAV9UD77"/>
<keyword evidence="4" id="KW-1185">Reference proteome</keyword>
<proteinExistence type="predicted"/>
<evidence type="ECO:0000313" key="4">
    <source>
        <dbReference type="Proteomes" id="UP001375240"/>
    </source>
</evidence>
<feature type="compositionally biased region" description="Low complexity" evidence="1">
    <location>
        <begin position="414"/>
        <end position="426"/>
    </location>
</feature>
<feature type="transmembrane region" description="Helical" evidence="2">
    <location>
        <begin position="630"/>
        <end position="653"/>
    </location>
</feature>
<name>A0AAV9UD77_9PEZI</name>
<feature type="compositionally biased region" description="Pro residues" evidence="1">
    <location>
        <begin position="324"/>
        <end position="334"/>
    </location>
</feature>
<feature type="compositionally biased region" description="Pro residues" evidence="1">
    <location>
        <begin position="148"/>
        <end position="164"/>
    </location>
</feature>
<feature type="compositionally biased region" description="Low complexity" evidence="1">
    <location>
        <begin position="173"/>
        <end position="188"/>
    </location>
</feature>
<sequence>MEDAPPTGESSKQQLRLSGLPPFVPVPVTLPKHLRQPSLPPPTGPLPRPPSITENEEIGARLSASSPLGTGSIRTKLTAFPFPTIPESGTAPIQPVTLSPRIAQTPKSPSGQFSSPNLLATSNDSPASLGRQPSAHTQASSDALGESPSPPPAQYDPITFPPSDPDNRQSSNSTVSAVSEYSGSSLSESQDETRFDLLSTGDVRGLAILNAIPFPQTGTLLPAERRDSNISLNSNSNGANAGRLSRRESYVSGISVEDIQADTRRLSRLSGLSHISGSAAFIVSEEGKSEGRNSSISYRVEKVPPELTGTTTSKSSLSRGEGPSGPPLVSPPLASPTTLGTIKDPSIKVHPADNRFEHTYRMRRASEAEEPILVPVYTFEPPGKFPDRTRMTAPRTIPRFVNHTPRNFSLPGRSASKSTPRSSSDSAEMLLGRNGNMDGADQQDVQAPETAYGAHAKTRRASGPILPVARSPQVVMPTSPTTHSGRIGHLPRIMQTLGAERYFKKETASQRFEREHSHYFHDLERLEGASWPEASVQQQEPIPGRKFSFSSKYGVPTLNRPPDAYVGDDIHPGRWPERYKRQKRIGRSLLCACLIMPPMWLIMAVGLLDNLVLEMTDGEIWGVGKAEKTIAGWLGGLFCFTLIVAIITVGIVVL</sequence>
<feature type="region of interest" description="Disordered" evidence="1">
    <location>
        <begin position="401"/>
        <end position="442"/>
    </location>
</feature>
<feature type="region of interest" description="Disordered" evidence="1">
    <location>
        <begin position="1"/>
        <end position="192"/>
    </location>
</feature>
<dbReference type="EMBL" id="JAVHNQ010000009">
    <property type="protein sequence ID" value="KAK6339017.1"/>
    <property type="molecule type" value="Genomic_DNA"/>
</dbReference>
<accession>A0AAV9UD77</accession>
<keyword evidence="2" id="KW-0472">Membrane</keyword>
<evidence type="ECO:0000313" key="3">
    <source>
        <dbReference type="EMBL" id="KAK6339017.1"/>
    </source>
</evidence>
<feature type="compositionally biased region" description="Pro residues" evidence="1">
    <location>
        <begin position="38"/>
        <end position="50"/>
    </location>
</feature>
<keyword evidence="2" id="KW-1133">Transmembrane helix</keyword>
<keyword evidence="2" id="KW-0812">Transmembrane</keyword>
<dbReference type="Proteomes" id="UP001375240">
    <property type="component" value="Unassembled WGS sequence"/>
</dbReference>
<feature type="compositionally biased region" description="Polar residues" evidence="1">
    <location>
        <begin position="63"/>
        <end position="75"/>
    </location>
</feature>
<feature type="region of interest" description="Disordered" evidence="1">
    <location>
        <begin position="292"/>
        <end position="353"/>
    </location>
</feature>
<evidence type="ECO:0000256" key="2">
    <source>
        <dbReference type="SAM" id="Phobius"/>
    </source>
</evidence>
<comment type="caution">
    <text evidence="3">The sequence shown here is derived from an EMBL/GenBank/DDBJ whole genome shotgun (WGS) entry which is preliminary data.</text>
</comment>
<reference evidence="3 4" key="1">
    <citation type="submission" date="2019-10" db="EMBL/GenBank/DDBJ databases">
        <authorList>
            <person name="Palmer J.M."/>
        </authorList>
    </citation>
    <scope>NUCLEOTIDE SEQUENCE [LARGE SCALE GENOMIC DNA]</scope>
    <source>
        <strain evidence="3 4">TWF696</strain>
    </source>
</reference>
<feature type="compositionally biased region" description="Polar residues" evidence="1">
    <location>
        <begin position="105"/>
        <end position="126"/>
    </location>
</feature>
<feature type="compositionally biased region" description="Low complexity" evidence="1">
    <location>
        <begin position="307"/>
        <end position="321"/>
    </location>
</feature>
<organism evidence="3 4">
    <name type="scientific">Orbilia brochopaga</name>
    <dbReference type="NCBI Taxonomy" id="3140254"/>
    <lineage>
        <taxon>Eukaryota</taxon>
        <taxon>Fungi</taxon>
        <taxon>Dikarya</taxon>
        <taxon>Ascomycota</taxon>
        <taxon>Pezizomycotina</taxon>
        <taxon>Orbiliomycetes</taxon>
        <taxon>Orbiliales</taxon>
        <taxon>Orbiliaceae</taxon>
        <taxon>Orbilia</taxon>
    </lineage>
</organism>
<feature type="transmembrane region" description="Helical" evidence="2">
    <location>
        <begin position="588"/>
        <end position="608"/>
    </location>
</feature>
<evidence type="ECO:0000256" key="1">
    <source>
        <dbReference type="SAM" id="MobiDB-lite"/>
    </source>
</evidence>